<comment type="caution">
    <text evidence="1">The sequence shown here is derived from an EMBL/GenBank/DDBJ whole genome shotgun (WGS) entry which is preliminary data.</text>
</comment>
<dbReference type="EMBL" id="JRAI01000061">
    <property type="protein sequence ID" value="KGN85055.1"/>
    <property type="molecule type" value="Genomic_DNA"/>
</dbReference>
<reference evidence="1 2" key="1">
    <citation type="submission" date="2014-08" db="EMBL/GenBank/DDBJ databases">
        <title>Porphyromonas gulae strain:COT-052_OH1451 Genome sequencing.</title>
        <authorList>
            <person name="Wallis C."/>
            <person name="Deusch O."/>
            <person name="O'Flynn C."/>
            <person name="Davis I."/>
            <person name="Jospin G."/>
            <person name="Darling A.E."/>
            <person name="Coil D.A."/>
            <person name="Alexiev A."/>
            <person name="Horsfall A."/>
            <person name="Kirkwood N."/>
            <person name="Harris S."/>
            <person name="Eisen J.A."/>
        </authorList>
    </citation>
    <scope>NUCLEOTIDE SEQUENCE [LARGE SCALE GENOMIC DNA]</scope>
    <source>
        <strain evidence="2">COT-052 OH1451</strain>
    </source>
</reference>
<dbReference type="RefSeq" id="WP_039421362.1">
    <property type="nucleotide sequence ID" value="NZ_JRAI01000061.1"/>
</dbReference>
<evidence type="ECO:0000313" key="1">
    <source>
        <dbReference type="EMBL" id="KGN85055.1"/>
    </source>
</evidence>
<dbReference type="AlphaFoldDB" id="A0A0A2F4S4"/>
<evidence type="ECO:0000313" key="2">
    <source>
        <dbReference type="Proteomes" id="UP000030130"/>
    </source>
</evidence>
<gene>
    <name evidence="1" type="ORF">HR08_07045</name>
</gene>
<accession>A0A0A2F4S4</accession>
<name>A0A0A2F4S4_9PORP</name>
<sequence length="98" mass="11574">MKEKKHIDLFFRDDKTIELVVKLTDNFGEMIEIHRETLSHKEGPEEIEDAILEAIDHQRSRFDGVDRVHIVRSAVIEYNYSSLSTKIYRRTWATVSIL</sequence>
<proteinExistence type="predicted"/>
<protein>
    <submittedName>
        <fullName evidence="1">Uncharacterized protein</fullName>
    </submittedName>
</protein>
<organism evidence="1 2">
    <name type="scientific">Porphyromonas gulae</name>
    <dbReference type="NCBI Taxonomy" id="111105"/>
    <lineage>
        <taxon>Bacteria</taxon>
        <taxon>Pseudomonadati</taxon>
        <taxon>Bacteroidota</taxon>
        <taxon>Bacteroidia</taxon>
        <taxon>Bacteroidales</taxon>
        <taxon>Porphyromonadaceae</taxon>
        <taxon>Porphyromonas</taxon>
    </lineage>
</organism>
<dbReference type="Proteomes" id="UP000030130">
    <property type="component" value="Unassembled WGS sequence"/>
</dbReference>